<evidence type="ECO:0000313" key="3">
    <source>
        <dbReference type="Proteomes" id="UP001172155"/>
    </source>
</evidence>
<evidence type="ECO:0000313" key="2">
    <source>
        <dbReference type="EMBL" id="KAK0740934.1"/>
    </source>
</evidence>
<feature type="compositionally biased region" description="Basic residues" evidence="1">
    <location>
        <begin position="45"/>
        <end position="54"/>
    </location>
</feature>
<proteinExistence type="predicted"/>
<dbReference type="Proteomes" id="UP001172155">
    <property type="component" value="Unassembled WGS sequence"/>
</dbReference>
<dbReference type="AlphaFoldDB" id="A0AA40EKC0"/>
<accession>A0AA40EKC0</accession>
<sequence>MATDVKRKLRSAAPPPTLQPLTPSPPHKRPKLPRKPLPSSPPSTRPKRAARKKTPPAPAPAVWQSSPTALALFRTAFPTGSALRVPNNGTHRSLALQCGLLALRDALHHQHGNTASFSSLRAIAQDGEAAQMLRFAGQLDTDSFYRVDHVGGVLREWGERNGFPGLVLGTVMAGGGPVILDVDGAEGGRVVWIWYGWEHYEGLAGAETGSEVWLREDERFGRVVYEVNSERKVIAFMATEDEEGLMFVEVEGVWR</sequence>
<name>A0AA40EKC0_9PEZI</name>
<feature type="compositionally biased region" description="Pro residues" evidence="1">
    <location>
        <begin position="13"/>
        <end position="25"/>
    </location>
</feature>
<feature type="compositionally biased region" description="Pro residues" evidence="1">
    <location>
        <begin position="35"/>
        <end position="44"/>
    </location>
</feature>
<protein>
    <submittedName>
        <fullName evidence="2">Uncharacterized protein</fullName>
    </submittedName>
</protein>
<dbReference type="EMBL" id="JAUKUD010000006">
    <property type="protein sequence ID" value="KAK0740934.1"/>
    <property type="molecule type" value="Genomic_DNA"/>
</dbReference>
<reference evidence="2" key="1">
    <citation type="submission" date="2023-06" db="EMBL/GenBank/DDBJ databases">
        <title>Genome-scale phylogeny and comparative genomics of the fungal order Sordariales.</title>
        <authorList>
            <consortium name="Lawrence Berkeley National Laboratory"/>
            <person name="Hensen N."/>
            <person name="Bonometti L."/>
            <person name="Westerberg I."/>
            <person name="Brannstrom I.O."/>
            <person name="Guillou S."/>
            <person name="Cros-Aarteil S."/>
            <person name="Calhoun S."/>
            <person name="Haridas S."/>
            <person name="Kuo A."/>
            <person name="Mondo S."/>
            <person name="Pangilinan J."/>
            <person name="Riley R."/>
            <person name="LaButti K."/>
            <person name="Andreopoulos B."/>
            <person name="Lipzen A."/>
            <person name="Chen C."/>
            <person name="Yanf M."/>
            <person name="Daum C."/>
            <person name="Ng V."/>
            <person name="Clum A."/>
            <person name="Steindorff A."/>
            <person name="Ohm R."/>
            <person name="Martin F."/>
            <person name="Silar P."/>
            <person name="Natvig D."/>
            <person name="Lalanne C."/>
            <person name="Gautier V."/>
            <person name="Ament-velasquez S.L."/>
            <person name="Kruys A."/>
            <person name="Hutchinson M.I."/>
            <person name="Powell A.J."/>
            <person name="Barry K."/>
            <person name="Miller A.N."/>
            <person name="Grigoriev I.V."/>
            <person name="Debuchy R."/>
            <person name="Gladieux P."/>
            <person name="Thoren M.H."/>
            <person name="Johannesson H."/>
        </authorList>
    </citation>
    <scope>NUCLEOTIDE SEQUENCE</scope>
    <source>
        <strain evidence="2">SMH3187-1</strain>
    </source>
</reference>
<keyword evidence="3" id="KW-1185">Reference proteome</keyword>
<feature type="region of interest" description="Disordered" evidence="1">
    <location>
        <begin position="1"/>
        <end position="63"/>
    </location>
</feature>
<comment type="caution">
    <text evidence="2">The sequence shown here is derived from an EMBL/GenBank/DDBJ whole genome shotgun (WGS) entry which is preliminary data.</text>
</comment>
<evidence type="ECO:0000256" key="1">
    <source>
        <dbReference type="SAM" id="MobiDB-lite"/>
    </source>
</evidence>
<organism evidence="2 3">
    <name type="scientific">Schizothecium vesticola</name>
    <dbReference type="NCBI Taxonomy" id="314040"/>
    <lineage>
        <taxon>Eukaryota</taxon>
        <taxon>Fungi</taxon>
        <taxon>Dikarya</taxon>
        <taxon>Ascomycota</taxon>
        <taxon>Pezizomycotina</taxon>
        <taxon>Sordariomycetes</taxon>
        <taxon>Sordariomycetidae</taxon>
        <taxon>Sordariales</taxon>
        <taxon>Schizotheciaceae</taxon>
        <taxon>Schizothecium</taxon>
    </lineage>
</organism>
<gene>
    <name evidence="2" type="ORF">B0T18DRAFT_432153</name>
</gene>